<dbReference type="CDD" id="cd03801">
    <property type="entry name" value="GT4_PimA-like"/>
    <property type="match status" value="1"/>
</dbReference>
<reference evidence="3 4" key="1">
    <citation type="journal article" date="2014" name="Genome Announc.">
        <title>Complete Genome Sequence of Amino Acid-Utilizing Eubacterium acidaminophilum al-2 (DSM 3953).</title>
        <authorList>
            <person name="Poehlein A."/>
            <person name="Andreesen J.R."/>
            <person name="Daniel R."/>
        </authorList>
    </citation>
    <scope>NUCLEOTIDE SEQUENCE [LARGE SCALE GENOMIC DNA]</scope>
    <source>
        <strain evidence="3 4">DSM 3953</strain>
    </source>
</reference>
<dbReference type="SUPFAM" id="SSF53756">
    <property type="entry name" value="UDP-Glycosyltransferase/glycogen phosphorylase"/>
    <property type="match status" value="1"/>
</dbReference>
<feature type="domain" description="Glycosyl transferase family 1" evidence="1">
    <location>
        <begin position="228"/>
        <end position="372"/>
    </location>
</feature>
<dbReference type="EMBL" id="CP007452">
    <property type="protein sequence ID" value="AHM57161.1"/>
    <property type="molecule type" value="Genomic_DNA"/>
</dbReference>
<dbReference type="InterPro" id="IPR001296">
    <property type="entry name" value="Glyco_trans_1"/>
</dbReference>
<dbReference type="PANTHER" id="PTHR45947">
    <property type="entry name" value="SULFOQUINOVOSYL TRANSFERASE SQD2"/>
    <property type="match status" value="1"/>
</dbReference>
<dbReference type="STRING" id="1286171.EAL2_c18800"/>
<dbReference type="InterPro" id="IPR050194">
    <property type="entry name" value="Glycosyltransferase_grp1"/>
</dbReference>
<dbReference type="KEGG" id="eac:EAL2_c18800"/>
<evidence type="ECO:0000259" key="1">
    <source>
        <dbReference type="Pfam" id="PF00534"/>
    </source>
</evidence>
<dbReference type="eggNOG" id="COG0438">
    <property type="taxonomic scope" value="Bacteria"/>
</dbReference>
<evidence type="ECO:0000313" key="3">
    <source>
        <dbReference type="EMBL" id="AHM57161.1"/>
    </source>
</evidence>
<evidence type="ECO:0000313" key="4">
    <source>
        <dbReference type="Proteomes" id="UP000019591"/>
    </source>
</evidence>
<dbReference type="Gene3D" id="3.40.50.2000">
    <property type="entry name" value="Glycogen Phosphorylase B"/>
    <property type="match status" value="2"/>
</dbReference>
<proteinExistence type="predicted"/>
<dbReference type="AlphaFoldDB" id="W8U8H8"/>
<dbReference type="PANTHER" id="PTHR45947:SF13">
    <property type="entry name" value="TRANSFERASE"/>
    <property type="match status" value="1"/>
</dbReference>
<organism evidence="3 4">
    <name type="scientific">Peptoclostridium acidaminophilum DSM 3953</name>
    <dbReference type="NCBI Taxonomy" id="1286171"/>
    <lineage>
        <taxon>Bacteria</taxon>
        <taxon>Bacillati</taxon>
        <taxon>Bacillota</taxon>
        <taxon>Clostridia</taxon>
        <taxon>Peptostreptococcales</taxon>
        <taxon>Peptoclostridiaceae</taxon>
        <taxon>Peptoclostridium</taxon>
    </lineage>
</organism>
<keyword evidence="3" id="KW-0808">Transferase</keyword>
<keyword evidence="4" id="KW-1185">Reference proteome</keyword>
<dbReference type="HOGENOM" id="CLU_009583_35_0_9"/>
<dbReference type="GO" id="GO:0016757">
    <property type="term" value="F:glycosyltransferase activity"/>
    <property type="evidence" value="ECO:0007669"/>
    <property type="project" value="InterPro"/>
</dbReference>
<feature type="domain" description="Glycosyltransferase subfamily 4-like N-terminal" evidence="2">
    <location>
        <begin position="19"/>
        <end position="220"/>
    </location>
</feature>
<dbReference type="PATRIC" id="fig|1286171.3.peg.1829"/>
<name>W8U8H8_PEPAC</name>
<dbReference type="Pfam" id="PF13439">
    <property type="entry name" value="Glyco_transf_4"/>
    <property type="match status" value="1"/>
</dbReference>
<dbReference type="InterPro" id="IPR028098">
    <property type="entry name" value="Glyco_trans_4-like_N"/>
</dbReference>
<accession>W8U8H8</accession>
<evidence type="ECO:0000259" key="2">
    <source>
        <dbReference type="Pfam" id="PF13439"/>
    </source>
</evidence>
<dbReference type="Pfam" id="PF00534">
    <property type="entry name" value="Glycos_transf_1"/>
    <property type="match status" value="1"/>
</dbReference>
<dbReference type="Proteomes" id="UP000019591">
    <property type="component" value="Chromosome"/>
</dbReference>
<dbReference type="RefSeq" id="WP_025436114.1">
    <property type="nucleotide sequence ID" value="NZ_CP007452.1"/>
</dbReference>
<protein>
    <submittedName>
        <fullName evidence="3">Glycosyl transferase group 1</fullName>
    </submittedName>
</protein>
<dbReference type="OrthoDB" id="9772485at2"/>
<sequence>MKIVIVNDYADIKGVSSAVAIESARALAQAGESVIFFCAAGPIDEKLIHKNITVISMDQKDIIENSYENSRLWNRKAYVSLGRLLGSLDKNNTVVHFHSFVNILSSAALRVVKDRGFKCVLTLHDYFTACPNGNFYDCRNESCCELEGLSAACIRSNCEKRGYMHKLWLCSRQAIQMKKGRVPAGVDAFISISEYSERILRPYLSESARIYRVKNPVNIQNEGPERVAESKVFTFLDRLGAENGAGIFAQAASLAGVEATFIGDGPMRKQLEEILPGALFSGRLRPENEIRLLRESRAIVFPTLLNEMHALAVLKAKALGIPSIVSSGSSAEEFVESGEDGFIFERGSIDDLVQKLKIMGSDSLVRRMGREAHRRYWEASWTPENHAIELMEVYNDVLGGI</sequence>
<gene>
    <name evidence="3" type="ORF">EAL2_c18800</name>
</gene>